<evidence type="ECO:0000256" key="2">
    <source>
        <dbReference type="ARBA" id="ARBA00022801"/>
    </source>
</evidence>
<dbReference type="GO" id="GO:0009251">
    <property type="term" value="P:glucan catabolic process"/>
    <property type="evidence" value="ECO:0007669"/>
    <property type="project" value="TreeGrafter"/>
</dbReference>
<dbReference type="SUPFAM" id="SSF51445">
    <property type="entry name" value="(Trans)glycosidases"/>
    <property type="match status" value="1"/>
</dbReference>
<evidence type="ECO:0000256" key="4">
    <source>
        <dbReference type="RuleBase" id="RU361153"/>
    </source>
</evidence>
<reference evidence="6 7" key="1">
    <citation type="journal article" date="2014" name="Antonie Van Leeuwenhoek">
        <title>Hyphomonas beringensis sp. nov. and Hyphomonas chukchiensis sp. nov., isolated from surface seawater of the Bering Sea and Chukchi Sea.</title>
        <authorList>
            <person name="Li C."/>
            <person name="Lai Q."/>
            <person name="Li G."/>
            <person name="Dong C."/>
            <person name="Wang J."/>
            <person name="Liao Y."/>
            <person name="Shao Z."/>
        </authorList>
    </citation>
    <scope>NUCLEOTIDE SEQUENCE [LARGE SCALE GENOMIC DNA]</scope>
    <source>
        <strain evidence="6 7">MHS-2</strain>
    </source>
</reference>
<evidence type="ECO:0000313" key="7">
    <source>
        <dbReference type="Proteomes" id="UP000025171"/>
    </source>
</evidence>
<evidence type="ECO:0000313" key="6">
    <source>
        <dbReference type="EMBL" id="KCZ94009.1"/>
    </source>
</evidence>
<evidence type="ECO:0000256" key="1">
    <source>
        <dbReference type="ARBA" id="ARBA00022729"/>
    </source>
</evidence>
<keyword evidence="7" id="KW-1185">Reference proteome</keyword>
<dbReference type="STRING" id="1280950.HJO_01500"/>
<dbReference type="PROSITE" id="PS00659">
    <property type="entry name" value="GLYCOSYL_HYDROL_F5"/>
    <property type="match status" value="1"/>
</dbReference>
<evidence type="ECO:0000256" key="3">
    <source>
        <dbReference type="ARBA" id="ARBA00023295"/>
    </source>
</evidence>
<dbReference type="InterPro" id="IPR018087">
    <property type="entry name" value="Glyco_hydro_5_CS"/>
</dbReference>
<dbReference type="InterPro" id="IPR050386">
    <property type="entry name" value="Glycosyl_hydrolase_5"/>
</dbReference>
<keyword evidence="2 4" id="KW-0378">Hydrolase</keyword>
<dbReference type="GO" id="GO:0009986">
    <property type="term" value="C:cell surface"/>
    <property type="evidence" value="ECO:0007669"/>
    <property type="project" value="TreeGrafter"/>
</dbReference>
<dbReference type="InterPro" id="IPR001547">
    <property type="entry name" value="Glyco_hydro_5"/>
</dbReference>
<dbReference type="InterPro" id="IPR017853">
    <property type="entry name" value="GH"/>
</dbReference>
<accession>A0A059FTM2</accession>
<keyword evidence="1" id="KW-0732">Signal</keyword>
<organism evidence="6 7">
    <name type="scientific">Hyphomonas johnsonii MHS-2</name>
    <dbReference type="NCBI Taxonomy" id="1280950"/>
    <lineage>
        <taxon>Bacteria</taxon>
        <taxon>Pseudomonadati</taxon>
        <taxon>Pseudomonadota</taxon>
        <taxon>Alphaproteobacteria</taxon>
        <taxon>Hyphomonadales</taxon>
        <taxon>Hyphomonadaceae</taxon>
        <taxon>Hyphomonas</taxon>
    </lineage>
</organism>
<dbReference type="Proteomes" id="UP000025171">
    <property type="component" value="Unassembled WGS sequence"/>
</dbReference>
<proteinExistence type="inferred from homology"/>
<protein>
    <submittedName>
        <fullName evidence="6">Glycoside hydrolase family protein</fullName>
    </submittedName>
</protein>
<dbReference type="Pfam" id="PF00150">
    <property type="entry name" value="Cellulase"/>
    <property type="match status" value="1"/>
</dbReference>
<name>A0A059FTM2_9PROT</name>
<dbReference type="EMBL" id="ARYK01000001">
    <property type="protein sequence ID" value="KCZ94009.1"/>
    <property type="molecule type" value="Genomic_DNA"/>
</dbReference>
<dbReference type="PATRIC" id="fig|1280950.3.peg.308"/>
<feature type="domain" description="Glycoside hydrolase family 5" evidence="5">
    <location>
        <begin position="15"/>
        <end position="272"/>
    </location>
</feature>
<dbReference type="GO" id="GO:0005576">
    <property type="term" value="C:extracellular region"/>
    <property type="evidence" value="ECO:0007669"/>
    <property type="project" value="TreeGrafter"/>
</dbReference>
<evidence type="ECO:0000259" key="5">
    <source>
        <dbReference type="Pfam" id="PF00150"/>
    </source>
</evidence>
<dbReference type="AlphaFoldDB" id="A0A059FTM2"/>
<keyword evidence="3 4" id="KW-0326">Glycosidase</keyword>
<dbReference type="eggNOG" id="COG2730">
    <property type="taxonomic scope" value="Bacteria"/>
</dbReference>
<sequence length="296" mass="33998">MNLSNALEAPREGDWGYTVRTEDIDRLAEAGFDTIRIPVRWSAHAGWWGKYKLKPDMLERTDALIDHALARGMNVILNVHHYNQMNARPRRHERRLEGIWKQLASHYRDYPDSLIFEVLNEPNRKMTPQRTDALNKRIVRNIHADQPTRWVILATAEWGTLRGLLKSNPPADPFTILSLHYYEPFAFTHQGADFYKPTPPPGRSWGAGVDTDRLRRDFAAAAGFRDAHNQPLLLGEFGVYGGVPDADRAQWVRAARKAAEEHGFGWCHWGFSGNFNVYDVQTETWNEPMRAALLDD</sequence>
<dbReference type="PANTHER" id="PTHR31297:SF17">
    <property type="entry name" value="ENDOGLUCANASE"/>
    <property type="match status" value="1"/>
</dbReference>
<dbReference type="PANTHER" id="PTHR31297">
    <property type="entry name" value="GLUCAN ENDO-1,6-BETA-GLUCOSIDASE B"/>
    <property type="match status" value="1"/>
</dbReference>
<comment type="caution">
    <text evidence="6">The sequence shown here is derived from an EMBL/GenBank/DDBJ whole genome shotgun (WGS) entry which is preliminary data.</text>
</comment>
<dbReference type="GO" id="GO:0008422">
    <property type="term" value="F:beta-glucosidase activity"/>
    <property type="evidence" value="ECO:0007669"/>
    <property type="project" value="TreeGrafter"/>
</dbReference>
<comment type="similarity">
    <text evidence="4">Belongs to the glycosyl hydrolase 5 (cellulase A) family.</text>
</comment>
<dbReference type="Gene3D" id="3.20.20.80">
    <property type="entry name" value="Glycosidases"/>
    <property type="match status" value="1"/>
</dbReference>
<gene>
    <name evidence="6" type="ORF">HJO_01500</name>
</gene>